<dbReference type="AlphaFoldDB" id="Q97AE1"/>
<accession>Q97AE1</accession>
<dbReference type="KEGG" id="tvo:TVG0887956"/>
<feature type="region of interest" description="Disordered" evidence="1">
    <location>
        <begin position="82"/>
        <end position="107"/>
    </location>
</feature>
<keyword evidence="3" id="KW-1185">Reference proteome</keyword>
<dbReference type="RefSeq" id="WP_010917113.1">
    <property type="nucleotide sequence ID" value="NC_002689.2"/>
</dbReference>
<gene>
    <name evidence="2" type="ORF">TVG0887956</name>
</gene>
<proteinExistence type="predicted"/>
<dbReference type="eggNOG" id="arCOG03851">
    <property type="taxonomic scope" value="Archaea"/>
</dbReference>
<dbReference type="PaxDb" id="273116-14325086"/>
<dbReference type="GeneID" id="1441961"/>
<name>Q97AE1_THEVO</name>
<dbReference type="HOGENOM" id="CLU_165897_0_0_2"/>
<evidence type="ECO:0000313" key="2">
    <source>
        <dbReference type="EMBL" id="BAB60011.1"/>
    </source>
</evidence>
<dbReference type="STRING" id="273116.gene:9381661"/>
<feature type="compositionally biased region" description="Basic and acidic residues" evidence="1">
    <location>
        <begin position="97"/>
        <end position="107"/>
    </location>
</feature>
<dbReference type="OrthoDB" id="57238at2157"/>
<protein>
    <submittedName>
        <fullName evidence="2">TVG0887956 protein</fullName>
    </submittedName>
</protein>
<reference evidence="2 3" key="2">
    <citation type="journal article" date="2000" name="Proc. Natl. Acad. Sci. U.S.A.">
        <title>Archaeal adaptation to higher temperatures revealed by genomic sequence of Thermoplasma volcanium.</title>
        <authorList>
            <person name="Kawashima T."/>
            <person name="Amano N."/>
            <person name="Koike H."/>
            <person name="Makino S."/>
            <person name="Higuchi S."/>
            <person name="Kawashima-Ohya Y."/>
            <person name="Watanabe K."/>
            <person name="Yamazaki M."/>
            <person name="Kanehori K."/>
            <person name="Kawamoto T."/>
            <person name="Nunoshiba T."/>
            <person name="Yamamoto Y."/>
            <person name="Aramaki H."/>
            <person name="Makino K."/>
            <person name="Suzuki M."/>
        </authorList>
    </citation>
    <scope>NUCLEOTIDE SEQUENCE [LARGE SCALE GENOMIC DNA]</scope>
    <source>
        <strain evidence="3">ATCC 51530 / DSM 4299 / JCM 9571 / NBRC 15438 / GSS1</strain>
    </source>
</reference>
<feature type="compositionally biased region" description="Basic residues" evidence="1">
    <location>
        <begin position="86"/>
        <end position="96"/>
    </location>
</feature>
<dbReference type="Proteomes" id="UP000001017">
    <property type="component" value="Chromosome"/>
</dbReference>
<sequence>MEPFYFKSYDKLIGVACDEESLLQEMKCLSKFDSAAVYYHLVEGHISMWLEYIGRRDLADGLKYISDVQEAVSYLEKNLRKGSVMPRKRGRPKGSSKKKDMQEKKPD</sequence>
<organism evidence="2 3">
    <name type="scientific">Thermoplasma volcanium (strain ATCC 51530 / DSM 4299 / JCM 9571 / NBRC 15438 / GSS1)</name>
    <dbReference type="NCBI Taxonomy" id="273116"/>
    <lineage>
        <taxon>Archaea</taxon>
        <taxon>Methanobacteriati</taxon>
        <taxon>Thermoplasmatota</taxon>
        <taxon>Thermoplasmata</taxon>
        <taxon>Thermoplasmatales</taxon>
        <taxon>Thermoplasmataceae</taxon>
        <taxon>Thermoplasma</taxon>
    </lineage>
</organism>
<dbReference type="EMBL" id="BA000011">
    <property type="protein sequence ID" value="BAB60011.1"/>
    <property type="molecule type" value="Genomic_DNA"/>
</dbReference>
<reference evidence="2 3" key="1">
    <citation type="journal article" date="1999" name="Proc. Jpn. Acad.">
        <title>Determination of the complete genomic DNA sequence of Thermoplasma volvanium GSS1.</title>
        <authorList>
            <person name="Kawashima T."/>
            <person name="Yamamoto Y."/>
            <person name="Aramaki H."/>
            <person name="Nunoshiba T."/>
            <person name="Kawamoto T."/>
            <person name="Watanabe K."/>
            <person name="Yamazaki M."/>
            <person name="Kanehori K."/>
            <person name="Amano N."/>
            <person name="Ohya Y."/>
            <person name="Makino K."/>
            <person name="Suzuki M."/>
        </authorList>
    </citation>
    <scope>NUCLEOTIDE SEQUENCE [LARGE SCALE GENOMIC DNA]</scope>
    <source>
        <strain evidence="3">ATCC 51530 / DSM 4299 / JCM 9571 / NBRC 15438 / GSS1</strain>
    </source>
</reference>
<evidence type="ECO:0000313" key="3">
    <source>
        <dbReference type="Proteomes" id="UP000001017"/>
    </source>
</evidence>
<evidence type="ECO:0000256" key="1">
    <source>
        <dbReference type="SAM" id="MobiDB-lite"/>
    </source>
</evidence>